<dbReference type="Proteomes" id="UP000789920">
    <property type="component" value="Unassembled WGS sequence"/>
</dbReference>
<dbReference type="EMBL" id="CAJVQC010083893">
    <property type="protein sequence ID" value="CAG8820636.1"/>
    <property type="molecule type" value="Genomic_DNA"/>
</dbReference>
<feature type="non-terminal residue" evidence="1">
    <location>
        <position position="134"/>
    </location>
</feature>
<evidence type="ECO:0000313" key="2">
    <source>
        <dbReference type="Proteomes" id="UP000789920"/>
    </source>
</evidence>
<keyword evidence="2" id="KW-1185">Reference proteome</keyword>
<comment type="caution">
    <text evidence="1">The sequence shown here is derived from an EMBL/GenBank/DDBJ whole genome shotgun (WGS) entry which is preliminary data.</text>
</comment>
<organism evidence="1 2">
    <name type="scientific">Racocetra persica</name>
    <dbReference type="NCBI Taxonomy" id="160502"/>
    <lineage>
        <taxon>Eukaryota</taxon>
        <taxon>Fungi</taxon>
        <taxon>Fungi incertae sedis</taxon>
        <taxon>Mucoromycota</taxon>
        <taxon>Glomeromycotina</taxon>
        <taxon>Glomeromycetes</taxon>
        <taxon>Diversisporales</taxon>
        <taxon>Gigasporaceae</taxon>
        <taxon>Racocetra</taxon>
    </lineage>
</organism>
<evidence type="ECO:0000313" key="1">
    <source>
        <dbReference type="EMBL" id="CAG8820636.1"/>
    </source>
</evidence>
<protein>
    <submittedName>
        <fullName evidence="1">21499_t:CDS:1</fullName>
    </submittedName>
</protein>
<gene>
    <name evidence="1" type="ORF">RPERSI_LOCUS25393</name>
</gene>
<reference evidence="1" key="1">
    <citation type="submission" date="2021-06" db="EMBL/GenBank/DDBJ databases">
        <authorList>
            <person name="Kallberg Y."/>
            <person name="Tangrot J."/>
            <person name="Rosling A."/>
        </authorList>
    </citation>
    <scope>NUCLEOTIDE SEQUENCE</scope>
    <source>
        <strain evidence="1">MA461A</strain>
    </source>
</reference>
<feature type="non-terminal residue" evidence="1">
    <location>
        <position position="1"/>
    </location>
</feature>
<sequence>DVLASSSIINSQVPSTPSQNITEGNLSDVFMNYQHIYETENDIWQYPYALIESVNTNSLSANFIEQSNDSLPITTSDTDFLRSNNQDESTEESHKSDSEIKNQNESNEADKCSNPFEILSQLEAYKNGDTQDNK</sequence>
<accession>A0ACA9S1N9</accession>
<proteinExistence type="predicted"/>
<name>A0ACA9S1N9_9GLOM</name>